<dbReference type="GeneID" id="63832214"/>
<evidence type="ECO:0000313" key="2">
    <source>
        <dbReference type="EMBL" id="KAF3763573.1"/>
    </source>
</evidence>
<proteinExistence type="predicted"/>
<reference evidence="2" key="1">
    <citation type="journal article" date="2020" name="Phytopathology">
        <title>Genome sequence of the chestnut blight fungus Cryphonectria parasitica EP155: A fundamental resource for an archetypical invasive plant pathogen.</title>
        <authorList>
            <person name="Crouch J.A."/>
            <person name="Dawe A."/>
            <person name="Aerts A."/>
            <person name="Barry K."/>
            <person name="Churchill A.C.L."/>
            <person name="Grimwood J."/>
            <person name="Hillman B."/>
            <person name="Milgroom M.G."/>
            <person name="Pangilinan J."/>
            <person name="Smith M."/>
            <person name="Salamov A."/>
            <person name="Schmutz J."/>
            <person name="Yadav J."/>
            <person name="Grigoriev I.V."/>
            <person name="Nuss D."/>
        </authorList>
    </citation>
    <scope>NUCLEOTIDE SEQUENCE</scope>
    <source>
        <strain evidence="2">EP155</strain>
    </source>
</reference>
<name>A0A9P4XYY1_CRYP1</name>
<dbReference type="EMBL" id="MU032349">
    <property type="protein sequence ID" value="KAF3763573.1"/>
    <property type="molecule type" value="Genomic_DNA"/>
</dbReference>
<protein>
    <submittedName>
        <fullName evidence="2">Uncharacterized protein</fullName>
    </submittedName>
</protein>
<evidence type="ECO:0000313" key="3">
    <source>
        <dbReference type="Proteomes" id="UP000803844"/>
    </source>
</evidence>
<organism evidence="2 3">
    <name type="scientific">Cryphonectria parasitica (strain ATCC 38755 / EP155)</name>
    <dbReference type="NCBI Taxonomy" id="660469"/>
    <lineage>
        <taxon>Eukaryota</taxon>
        <taxon>Fungi</taxon>
        <taxon>Dikarya</taxon>
        <taxon>Ascomycota</taxon>
        <taxon>Pezizomycotina</taxon>
        <taxon>Sordariomycetes</taxon>
        <taxon>Sordariomycetidae</taxon>
        <taxon>Diaporthales</taxon>
        <taxon>Cryphonectriaceae</taxon>
        <taxon>Cryphonectria-Endothia species complex</taxon>
        <taxon>Cryphonectria</taxon>
    </lineage>
</organism>
<dbReference type="RefSeq" id="XP_040774534.1">
    <property type="nucleotide sequence ID" value="XM_040915085.1"/>
</dbReference>
<gene>
    <name evidence="2" type="ORF">M406DRAFT_103874</name>
</gene>
<accession>A0A9P4XYY1</accession>
<feature type="region of interest" description="Disordered" evidence="1">
    <location>
        <begin position="59"/>
        <end position="96"/>
    </location>
</feature>
<sequence length="117" mass="13943">MISLHETNEEPLPTPRRRSSLLIKLGTNRRLFFCFSPSVFRYYHLQSLDRSGWVRTAKWKKEKERKPPPKAQGEESEREAESYKQSHPWHTHLPPKNDDIVLSSKRSCRLNFVVYFT</sequence>
<dbReference type="Proteomes" id="UP000803844">
    <property type="component" value="Unassembled WGS sequence"/>
</dbReference>
<dbReference type="AlphaFoldDB" id="A0A9P4XYY1"/>
<keyword evidence="3" id="KW-1185">Reference proteome</keyword>
<comment type="caution">
    <text evidence="2">The sequence shown here is derived from an EMBL/GenBank/DDBJ whole genome shotgun (WGS) entry which is preliminary data.</text>
</comment>
<feature type="compositionally biased region" description="Basic and acidic residues" evidence="1">
    <location>
        <begin position="59"/>
        <end position="84"/>
    </location>
</feature>
<evidence type="ECO:0000256" key="1">
    <source>
        <dbReference type="SAM" id="MobiDB-lite"/>
    </source>
</evidence>